<dbReference type="InterPro" id="IPR036390">
    <property type="entry name" value="WH_DNA-bd_sf"/>
</dbReference>
<dbReference type="InterPro" id="IPR050707">
    <property type="entry name" value="HTH_MetabolicPath_Reg"/>
</dbReference>
<keyword evidence="3" id="KW-0804">Transcription</keyword>
<dbReference type="SUPFAM" id="SSF55781">
    <property type="entry name" value="GAF domain-like"/>
    <property type="match status" value="1"/>
</dbReference>
<dbReference type="Pfam" id="PF09339">
    <property type="entry name" value="HTH_IclR"/>
    <property type="match status" value="1"/>
</dbReference>
<evidence type="ECO:0000313" key="6">
    <source>
        <dbReference type="EMBL" id="MFG3188840.1"/>
    </source>
</evidence>
<keyword evidence="7" id="KW-1185">Reference proteome</keyword>
<feature type="domain" description="HTH iclR-type" evidence="4">
    <location>
        <begin position="28"/>
        <end position="88"/>
    </location>
</feature>
<dbReference type="PANTHER" id="PTHR30136:SF24">
    <property type="entry name" value="HTH-TYPE TRANSCRIPTIONAL REPRESSOR ALLR"/>
    <property type="match status" value="1"/>
</dbReference>
<dbReference type="InterPro" id="IPR005471">
    <property type="entry name" value="Tscrpt_reg_IclR_N"/>
</dbReference>
<dbReference type="SUPFAM" id="SSF46785">
    <property type="entry name" value="Winged helix' DNA-binding domain"/>
    <property type="match status" value="1"/>
</dbReference>
<organism evidence="6 7">
    <name type="scientific">Streptomyces omiyaensis</name>
    <dbReference type="NCBI Taxonomy" id="68247"/>
    <lineage>
        <taxon>Bacteria</taxon>
        <taxon>Bacillati</taxon>
        <taxon>Actinomycetota</taxon>
        <taxon>Actinomycetes</taxon>
        <taxon>Kitasatosporales</taxon>
        <taxon>Streptomycetaceae</taxon>
        <taxon>Streptomyces</taxon>
    </lineage>
</organism>
<dbReference type="InterPro" id="IPR036388">
    <property type="entry name" value="WH-like_DNA-bd_sf"/>
</dbReference>
<proteinExistence type="predicted"/>
<sequence>MTTHAAEPVQDVLAARAAGHAGAAVPPLSLLEKAAKVLSAFQSGGPRLTLTEVVQRSGIRRSSAHRILDQLVQLRWLEREGRDYRLGMGMLELGAMASHHNRLRRAALPHLHALHEATGHLVHLTVLDGSEVVYLERIGGSDDSGVPSRTGGRQPAYCTASGKAILAFGDAAVVEDVIRGGLRPRTPRTITRPDPFRAELALVRERGVAFDQEEGFRGVFCVAAPLRGAGRAVAAISVCGHGVHRERERIAPAVRGCARAVWQSMFGPGRRTERREPVGTAAAAGVPQPSMDNMMTWLRFSEWM</sequence>
<dbReference type="PROSITE" id="PS51078">
    <property type="entry name" value="ICLR_ED"/>
    <property type="match status" value="1"/>
</dbReference>
<reference evidence="6 7" key="1">
    <citation type="submission" date="2024-10" db="EMBL/GenBank/DDBJ databases">
        <title>The Natural Products Discovery Center: Release of the First 8490 Sequenced Strains for Exploring Actinobacteria Biosynthetic Diversity.</title>
        <authorList>
            <person name="Kalkreuter E."/>
            <person name="Kautsar S.A."/>
            <person name="Yang D."/>
            <person name="Bader C.D."/>
            <person name="Teijaro C.N."/>
            <person name="Fluegel L."/>
            <person name="Davis C.M."/>
            <person name="Simpson J.R."/>
            <person name="Lauterbach L."/>
            <person name="Steele A.D."/>
            <person name="Gui C."/>
            <person name="Meng S."/>
            <person name="Li G."/>
            <person name="Viehrig K."/>
            <person name="Ye F."/>
            <person name="Su P."/>
            <person name="Kiefer A.F."/>
            <person name="Nichols A."/>
            <person name="Cepeda A.J."/>
            <person name="Yan W."/>
            <person name="Fan B."/>
            <person name="Jiang Y."/>
            <person name="Adhikari A."/>
            <person name="Zheng C.-J."/>
            <person name="Schuster L."/>
            <person name="Cowan T.M."/>
            <person name="Smanski M.J."/>
            <person name="Chevrette M.G."/>
            <person name="De Carvalho L.P.S."/>
            <person name="Shen B."/>
        </authorList>
    </citation>
    <scope>NUCLEOTIDE SEQUENCE [LARGE SCALE GENOMIC DNA]</scope>
    <source>
        <strain evidence="6 7">NPDC048229</strain>
    </source>
</reference>
<accession>A0ABW7BR00</accession>
<dbReference type="Gene3D" id="3.30.450.40">
    <property type="match status" value="1"/>
</dbReference>
<dbReference type="Gene3D" id="1.10.10.10">
    <property type="entry name" value="Winged helix-like DNA-binding domain superfamily/Winged helix DNA-binding domain"/>
    <property type="match status" value="1"/>
</dbReference>
<dbReference type="Proteomes" id="UP001604282">
    <property type="component" value="Unassembled WGS sequence"/>
</dbReference>
<dbReference type="Pfam" id="PF01614">
    <property type="entry name" value="IclR_C"/>
    <property type="match status" value="1"/>
</dbReference>
<evidence type="ECO:0000256" key="2">
    <source>
        <dbReference type="ARBA" id="ARBA00023125"/>
    </source>
</evidence>
<gene>
    <name evidence="6" type="ORF">ACGFYS_07850</name>
</gene>
<keyword evidence="2" id="KW-0238">DNA-binding</keyword>
<feature type="domain" description="IclR-ED" evidence="5">
    <location>
        <begin position="89"/>
        <end position="267"/>
    </location>
</feature>
<comment type="caution">
    <text evidence="6">The sequence shown here is derived from an EMBL/GenBank/DDBJ whole genome shotgun (WGS) entry which is preliminary data.</text>
</comment>
<dbReference type="RefSeq" id="WP_189851010.1">
    <property type="nucleotide sequence ID" value="NZ_BMVV01000014.1"/>
</dbReference>
<evidence type="ECO:0000259" key="5">
    <source>
        <dbReference type="PROSITE" id="PS51078"/>
    </source>
</evidence>
<evidence type="ECO:0000259" key="4">
    <source>
        <dbReference type="PROSITE" id="PS51077"/>
    </source>
</evidence>
<evidence type="ECO:0000256" key="3">
    <source>
        <dbReference type="ARBA" id="ARBA00023163"/>
    </source>
</evidence>
<dbReference type="PROSITE" id="PS51077">
    <property type="entry name" value="HTH_ICLR"/>
    <property type="match status" value="1"/>
</dbReference>
<dbReference type="InterPro" id="IPR014757">
    <property type="entry name" value="Tscrpt_reg_IclR_C"/>
</dbReference>
<protein>
    <submittedName>
        <fullName evidence="6">IclR family transcriptional regulator</fullName>
    </submittedName>
</protein>
<dbReference type="InterPro" id="IPR029016">
    <property type="entry name" value="GAF-like_dom_sf"/>
</dbReference>
<evidence type="ECO:0000313" key="7">
    <source>
        <dbReference type="Proteomes" id="UP001604282"/>
    </source>
</evidence>
<dbReference type="PANTHER" id="PTHR30136">
    <property type="entry name" value="HELIX-TURN-HELIX TRANSCRIPTIONAL REGULATOR, ICLR FAMILY"/>
    <property type="match status" value="1"/>
</dbReference>
<dbReference type="EMBL" id="JBICZW010000004">
    <property type="protein sequence ID" value="MFG3188840.1"/>
    <property type="molecule type" value="Genomic_DNA"/>
</dbReference>
<dbReference type="SMART" id="SM00346">
    <property type="entry name" value="HTH_ICLR"/>
    <property type="match status" value="1"/>
</dbReference>
<name>A0ABW7BR00_9ACTN</name>
<keyword evidence="1" id="KW-0805">Transcription regulation</keyword>
<evidence type="ECO:0000256" key="1">
    <source>
        <dbReference type="ARBA" id="ARBA00023015"/>
    </source>
</evidence>